<dbReference type="PANTHER" id="PTHR11207">
    <property type="entry name" value="RIBONUCLEASE III"/>
    <property type="match status" value="1"/>
</dbReference>
<keyword evidence="8 17" id="KW-0819">tRNA processing</keyword>
<comment type="similarity">
    <text evidence="3">Belongs to the ribonuclease III family.</text>
</comment>
<evidence type="ECO:0000256" key="7">
    <source>
        <dbReference type="ARBA" id="ARBA00022664"/>
    </source>
</evidence>
<dbReference type="AlphaFoldDB" id="A0A2X3VEW5"/>
<evidence type="ECO:0000313" key="21">
    <source>
        <dbReference type="EMBL" id="SQF39984.1"/>
    </source>
</evidence>
<evidence type="ECO:0000256" key="12">
    <source>
        <dbReference type="ARBA" id="ARBA00022759"/>
    </source>
</evidence>
<feature type="domain" description="RNase III" evidence="20">
    <location>
        <begin position="1"/>
        <end position="134"/>
    </location>
</feature>
<dbReference type="NCBIfam" id="TIGR02191">
    <property type="entry name" value="RNaseIII"/>
    <property type="match status" value="1"/>
</dbReference>
<dbReference type="InterPro" id="IPR011907">
    <property type="entry name" value="RNase_III"/>
</dbReference>
<dbReference type="OrthoDB" id="9805026at2"/>
<comment type="function">
    <text evidence="16">Digests double-stranded RNA. Involved in the processing of primary rRNA transcript to yield the immediate precursors to the large and small rRNAs (23S and 16S). Also processes some mRNAs, and tRNAs when they are encoded in the rRNA operon.</text>
</comment>
<comment type="subcellular location">
    <subcellularLocation>
        <location evidence="2 17">Cytoplasm</location>
    </subcellularLocation>
</comment>
<dbReference type="EMBL" id="LS483343">
    <property type="protein sequence ID" value="SQF39984.1"/>
    <property type="molecule type" value="Genomic_DNA"/>
</dbReference>
<comment type="cofactor">
    <cofactor evidence="17">
        <name>Mg(2+)</name>
        <dbReference type="ChEBI" id="CHEBI:18420"/>
    </cofactor>
</comment>
<evidence type="ECO:0000256" key="18">
    <source>
        <dbReference type="SAM" id="MobiDB-lite"/>
    </source>
</evidence>
<evidence type="ECO:0000313" key="22">
    <source>
        <dbReference type="Proteomes" id="UP000249495"/>
    </source>
</evidence>
<dbReference type="GO" id="GO:0004525">
    <property type="term" value="F:ribonuclease III activity"/>
    <property type="evidence" value="ECO:0007669"/>
    <property type="project" value="UniProtKB-UniRule"/>
</dbReference>
<comment type="subunit">
    <text evidence="4 17">Homodimer.</text>
</comment>
<dbReference type="SUPFAM" id="SSF54768">
    <property type="entry name" value="dsRNA-binding domain-like"/>
    <property type="match status" value="1"/>
</dbReference>
<dbReference type="GO" id="GO:0042802">
    <property type="term" value="F:identical protein binding"/>
    <property type="evidence" value="ECO:0007669"/>
    <property type="project" value="UniProtKB-ARBA"/>
</dbReference>
<keyword evidence="6 17" id="KW-0698">rRNA processing</keyword>
<dbReference type="PROSITE" id="PS50137">
    <property type="entry name" value="DS_RBD"/>
    <property type="match status" value="1"/>
</dbReference>
<keyword evidence="12 17" id="KW-0255">Endonuclease</keyword>
<dbReference type="GO" id="GO:0008033">
    <property type="term" value="P:tRNA processing"/>
    <property type="evidence" value="ECO:0007669"/>
    <property type="project" value="UniProtKB-KW"/>
</dbReference>
<dbReference type="GO" id="GO:0010468">
    <property type="term" value="P:regulation of gene expression"/>
    <property type="evidence" value="ECO:0007669"/>
    <property type="project" value="TreeGrafter"/>
</dbReference>
<dbReference type="SUPFAM" id="SSF69065">
    <property type="entry name" value="RNase III domain-like"/>
    <property type="match status" value="1"/>
</dbReference>
<keyword evidence="9 17" id="KW-0540">Nuclease</keyword>
<evidence type="ECO:0000259" key="20">
    <source>
        <dbReference type="PROSITE" id="PS50142"/>
    </source>
</evidence>
<dbReference type="HAMAP" id="MF_00104">
    <property type="entry name" value="RNase_III"/>
    <property type="match status" value="1"/>
</dbReference>
<keyword evidence="7 17" id="KW-0507">mRNA processing</keyword>
<evidence type="ECO:0000256" key="17">
    <source>
        <dbReference type="HAMAP-Rule" id="MF_00104"/>
    </source>
</evidence>
<dbReference type="GO" id="GO:0003725">
    <property type="term" value="F:double-stranded RNA binding"/>
    <property type="evidence" value="ECO:0007669"/>
    <property type="project" value="TreeGrafter"/>
</dbReference>
<comment type="catalytic activity">
    <reaction evidence="1 17">
        <text>Endonucleolytic cleavage to 5'-phosphomonoester.</text>
        <dbReference type="EC" id="3.1.26.3"/>
    </reaction>
</comment>
<evidence type="ECO:0000256" key="9">
    <source>
        <dbReference type="ARBA" id="ARBA00022722"/>
    </source>
</evidence>
<evidence type="ECO:0000256" key="14">
    <source>
        <dbReference type="ARBA" id="ARBA00022842"/>
    </source>
</evidence>
<feature type="compositionally biased region" description="Low complexity" evidence="18">
    <location>
        <begin position="216"/>
        <end position="225"/>
    </location>
</feature>
<dbReference type="FunFam" id="1.10.1520.10:FF:000001">
    <property type="entry name" value="Ribonuclease 3"/>
    <property type="match status" value="1"/>
</dbReference>
<dbReference type="GO" id="GO:0019843">
    <property type="term" value="F:rRNA binding"/>
    <property type="evidence" value="ECO:0007669"/>
    <property type="project" value="UniProtKB-KW"/>
</dbReference>
<evidence type="ECO:0000256" key="10">
    <source>
        <dbReference type="ARBA" id="ARBA00022723"/>
    </source>
</evidence>
<evidence type="ECO:0000256" key="15">
    <source>
        <dbReference type="ARBA" id="ARBA00022884"/>
    </source>
</evidence>
<feature type="active site" evidence="17">
    <location>
        <position position="51"/>
    </location>
</feature>
<dbReference type="Gene3D" id="3.30.160.20">
    <property type="match status" value="1"/>
</dbReference>
<dbReference type="GO" id="GO:0005737">
    <property type="term" value="C:cytoplasm"/>
    <property type="evidence" value="ECO:0007669"/>
    <property type="project" value="UniProtKB-SubCell"/>
</dbReference>
<feature type="binding site" evidence="17">
    <location>
        <position position="123"/>
    </location>
    <ligand>
        <name>Mg(2+)</name>
        <dbReference type="ChEBI" id="CHEBI:18420"/>
    </ligand>
</feature>
<dbReference type="SMART" id="SM00358">
    <property type="entry name" value="DSRM"/>
    <property type="match status" value="1"/>
</dbReference>
<dbReference type="FunFam" id="3.30.160.20:FF:000003">
    <property type="entry name" value="Ribonuclease 3"/>
    <property type="match status" value="1"/>
</dbReference>
<dbReference type="InterPro" id="IPR014720">
    <property type="entry name" value="dsRBD_dom"/>
</dbReference>
<gene>
    <name evidence="17 21" type="primary">rnc</name>
    <name evidence="21" type="ORF">NCTC12278_00669</name>
</gene>
<dbReference type="GO" id="GO:0046872">
    <property type="term" value="F:metal ion binding"/>
    <property type="evidence" value="ECO:0007669"/>
    <property type="project" value="UniProtKB-KW"/>
</dbReference>
<comment type="function">
    <text evidence="17">Digests double-stranded RNA. Involved in the processing of primary rRNA transcript to yield the immediate precursors to the large and small rRNAs (23S and 16S). Processes some mRNAs, and tRNAs when they are encoded in the rRNA operon. Processes pre-crRNA and tracrRNA of type II CRISPR loci if present in the organism.</text>
</comment>
<evidence type="ECO:0000256" key="16">
    <source>
        <dbReference type="ARBA" id="ARBA00053741"/>
    </source>
</evidence>
<dbReference type="PROSITE" id="PS50142">
    <property type="entry name" value="RNASE_3_2"/>
    <property type="match status" value="1"/>
</dbReference>
<dbReference type="Proteomes" id="UP000249495">
    <property type="component" value="Chromosome 1"/>
</dbReference>
<feature type="binding site" evidence="17">
    <location>
        <position position="120"/>
    </location>
    <ligand>
        <name>Mg(2+)</name>
        <dbReference type="ChEBI" id="CHEBI:18420"/>
    </ligand>
</feature>
<keyword evidence="11 17" id="KW-0699">rRNA-binding</keyword>
<dbReference type="Pfam" id="PF00035">
    <property type="entry name" value="dsrm"/>
    <property type="match status" value="1"/>
</dbReference>
<dbReference type="Pfam" id="PF14622">
    <property type="entry name" value="Ribonucleas_3_3"/>
    <property type="match status" value="1"/>
</dbReference>
<sequence>MKELKEKLAREFQIHFSDEELLETAFTHTSYANEHRLLNISHNERLEFLGDAVLQLIISDYLFRKYPQKPEGDLSKMRSTIVREESLAGFSKACDFDRYIKLGKGEEKSGGRERATILGDLFEAFLGALVLDSGVEAARDFLYRVMIPQVEIGNYERVMDYKTTLQELLQVKGDIKIDYRVIKESGPAHDKHFEVAVLVEGKKMSQGAGKSKKMAEQNAAQNALEQLKRGS</sequence>
<feature type="binding site" evidence="17">
    <location>
        <position position="47"/>
    </location>
    <ligand>
        <name>Mg(2+)</name>
        <dbReference type="ChEBI" id="CHEBI:18420"/>
    </ligand>
</feature>
<organism evidence="21 22">
    <name type="scientific">Streptococcus ferus</name>
    <dbReference type="NCBI Taxonomy" id="1345"/>
    <lineage>
        <taxon>Bacteria</taxon>
        <taxon>Bacillati</taxon>
        <taxon>Bacillota</taxon>
        <taxon>Bacilli</taxon>
        <taxon>Lactobacillales</taxon>
        <taxon>Streptococcaceae</taxon>
        <taxon>Streptococcus</taxon>
    </lineage>
</organism>
<feature type="region of interest" description="Disordered" evidence="18">
    <location>
        <begin position="208"/>
        <end position="231"/>
    </location>
</feature>
<proteinExistence type="inferred from homology"/>
<dbReference type="Gene3D" id="1.10.1520.10">
    <property type="entry name" value="Ribonuclease III domain"/>
    <property type="match status" value="1"/>
</dbReference>
<dbReference type="RefSeq" id="WP_018029531.1">
    <property type="nucleotide sequence ID" value="NZ_CAMCCF010000003.1"/>
</dbReference>
<name>A0A2X3VEW5_9STRE</name>
<dbReference type="InterPro" id="IPR000999">
    <property type="entry name" value="RNase_III_dom"/>
</dbReference>
<dbReference type="InterPro" id="IPR036389">
    <property type="entry name" value="RNase_III_sf"/>
</dbReference>
<protein>
    <recommendedName>
        <fullName evidence="17">Ribonuclease 3</fullName>
        <ecNumber evidence="17">3.1.26.3</ecNumber>
    </recommendedName>
    <alternativeName>
        <fullName evidence="17">Ribonuclease III</fullName>
        <shortName evidence="17">RNase III</shortName>
    </alternativeName>
</protein>
<keyword evidence="15 17" id="KW-0694">RNA-binding</keyword>
<evidence type="ECO:0000256" key="13">
    <source>
        <dbReference type="ARBA" id="ARBA00022801"/>
    </source>
</evidence>
<evidence type="ECO:0000256" key="2">
    <source>
        <dbReference type="ARBA" id="ARBA00004496"/>
    </source>
</evidence>
<dbReference type="CDD" id="cd00593">
    <property type="entry name" value="RIBOc"/>
    <property type="match status" value="1"/>
</dbReference>
<keyword evidence="5 17" id="KW-0963">Cytoplasm</keyword>
<dbReference type="STRING" id="1123303.GCA_000372425_00202"/>
<feature type="domain" description="DRBM" evidence="19">
    <location>
        <begin position="160"/>
        <end position="229"/>
    </location>
</feature>
<evidence type="ECO:0000256" key="8">
    <source>
        <dbReference type="ARBA" id="ARBA00022694"/>
    </source>
</evidence>
<evidence type="ECO:0000256" key="6">
    <source>
        <dbReference type="ARBA" id="ARBA00022552"/>
    </source>
</evidence>
<dbReference type="GO" id="GO:0006397">
    <property type="term" value="P:mRNA processing"/>
    <property type="evidence" value="ECO:0007669"/>
    <property type="project" value="UniProtKB-UniRule"/>
</dbReference>
<dbReference type="EC" id="3.1.26.3" evidence="17"/>
<evidence type="ECO:0000256" key="11">
    <source>
        <dbReference type="ARBA" id="ARBA00022730"/>
    </source>
</evidence>
<dbReference type="SMART" id="SM00535">
    <property type="entry name" value="RIBOc"/>
    <property type="match status" value="1"/>
</dbReference>
<keyword evidence="10 17" id="KW-0479">Metal-binding</keyword>
<evidence type="ECO:0000256" key="4">
    <source>
        <dbReference type="ARBA" id="ARBA00011738"/>
    </source>
</evidence>
<feature type="active site" evidence="17">
    <location>
        <position position="123"/>
    </location>
</feature>
<evidence type="ECO:0000256" key="3">
    <source>
        <dbReference type="ARBA" id="ARBA00010183"/>
    </source>
</evidence>
<dbReference type="KEGG" id="sfer:NCTC12278_00669"/>
<reference evidence="21 22" key="1">
    <citation type="submission" date="2018-06" db="EMBL/GenBank/DDBJ databases">
        <authorList>
            <consortium name="Pathogen Informatics"/>
            <person name="Doyle S."/>
        </authorList>
    </citation>
    <scope>NUCLEOTIDE SEQUENCE [LARGE SCALE GENOMIC DNA]</scope>
    <source>
        <strain evidence="21 22">NCTC12278</strain>
    </source>
</reference>
<evidence type="ECO:0000259" key="19">
    <source>
        <dbReference type="PROSITE" id="PS50137"/>
    </source>
</evidence>
<evidence type="ECO:0000256" key="1">
    <source>
        <dbReference type="ARBA" id="ARBA00000109"/>
    </source>
</evidence>
<keyword evidence="22" id="KW-1185">Reference proteome</keyword>
<accession>A0A2X3VEW5</accession>
<keyword evidence="13 17" id="KW-0378">Hydrolase</keyword>
<dbReference type="GO" id="GO:0006364">
    <property type="term" value="P:rRNA processing"/>
    <property type="evidence" value="ECO:0007669"/>
    <property type="project" value="UniProtKB-UniRule"/>
</dbReference>
<evidence type="ECO:0000256" key="5">
    <source>
        <dbReference type="ARBA" id="ARBA00022490"/>
    </source>
</evidence>
<dbReference type="PANTHER" id="PTHR11207:SF0">
    <property type="entry name" value="RIBONUCLEASE 3"/>
    <property type="match status" value="1"/>
</dbReference>
<dbReference type="CDD" id="cd10845">
    <property type="entry name" value="DSRM_RNAse_III_family"/>
    <property type="match status" value="1"/>
</dbReference>
<dbReference type="PROSITE" id="PS00517">
    <property type="entry name" value="RNASE_3_1"/>
    <property type="match status" value="1"/>
</dbReference>
<keyword evidence="14 17" id="KW-0460">Magnesium</keyword>